<reference evidence="2" key="1">
    <citation type="submission" date="2022-11" db="EMBL/GenBank/DDBJ databases">
        <title>Genomic repertoires linked with pathogenic potency of arthritogenic Prevotella copri isolated from the gut of rheumatoid arthritis patients.</title>
        <authorList>
            <person name="Nii T."/>
            <person name="Maeda Y."/>
            <person name="Motooka D."/>
            <person name="Naito M."/>
            <person name="Matsumoto Y."/>
            <person name="Ogawa T."/>
            <person name="Oguro-Igashira E."/>
            <person name="Kishikawa T."/>
            <person name="Yamashita M."/>
            <person name="Koizumi S."/>
            <person name="Kurakawa T."/>
            <person name="Okumura R."/>
            <person name="Kayama H."/>
            <person name="Murakami M."/>
            <person name="Sakaguchi T."/>
            <person name="Das B."/>
            <person name="Nakamura S."/>
            <person name="Okada Y."/>
            <person name="Kumanogoh A."/>
            <person name="Takeda K."/>
        </authorList>
    </citation>
    <scope>NUCLEOTIDE SEQUENCE</scope>
    <source>
        <strain evidence="2">H105_2-2</strain>
    </source>
</reference>
<evidence type="ECO:0000259" key="1">
    <source>
        <dbReference type="Pfam" id="PF00535"/>
    </source>
</evidence>
<dbReference type="EMBL" id="JAPDVD010000003">
    <property type="protein sequence ID" value="MCW4138977.1"/>
    <property type="molecule type" value="Genomic_DNA"/>
</dbReference>
<dbReference type="Proteomes" id="UP001208620">
    <property type="component" value="Unassembled WGS sequence"/>
</dbReference>
<dbReference type="Pfam" id="PF00535">
    <property type="entry name" value="Glycos_transf_2"/>
    <property type="match status" value="1"/>
</dbReference>
<organism evidence="2 3">
    <name type="scientific">Segatella copri</name>
    <dbReference type="NCBI Taxonomy" id="165179"/>
    <lineage>
        <taxon>Bacteria</taxon>
        <taxon>Pseudomonadati</taxon>
        <taxon>Bacteroidota</taxon>
        <taxon>Bacteroidia</taxon>
        <taxon>Bacteroidales</taxon>
        <taxon>Prevotellaceae</taxon>
        <taxon>Segatella</taxon>
    </lineage>
</organism>
<dbReference type="EC" id="2.4.-.-" evidence="2"/>
<name>A0AAW5ULS2_9BACT</name>
<keyword evidence="2" id="KW-0808">Transferase</keyword>
<evidence type="ECO:0000313" key="3">
    <source>
        <dbReference type="Proteomes" id="UP001208620"/>
    </source>
</evidence>
<proteinExistence type="predicted"/>
<evidence type="ECO:0000313" key="2">
    <source>
        <dbReference type="EMBL" id="MCW4138977.1"/>
    </source>
</evidence>
<keyword evidence="2" id="KW-0328">Glycosyltransferase</keyword>
<dbReference type="InterPro" id="IPR001173">
    <property type="entry name" value="Glyco_trans_2-like"/>
</dbReference>
<dbReference type="CDD" id="cd00761">
    <property type="entry name" value="Glyco_tranf_GTA_type"/>
    <property type="match status" value="1"/>
</dbReference>
<dbReference type="GO" id="GO:0016757">
    <property type="term" value="F:glycosyltransferase activity"/>
    <property type="evidence" value="ECO:0007669"/>
    <property type="project" value="UniProtKB-KW"/>
</dbReference>
<protein>
    <submittedName>
        <fullName evidence="2">Glycosyltransferase</fullName>
        <ecNumber evidence="2">2.4.-.-</ecNumber>
    </submittedName>
</protein>
<comment type="caution">
    <text evidence="2">The sequence shown here is derived from an EMBL/GenBank/DDBJ whole genome shotgun (WGS) entry which is preliminary data.</text>
</comment>
<gene>
    <name evidence="2" type="ORF">ONT01_14635</name>
</gene>
<sequence>MILSLIQTSQNRRAELIRFVESLNKQQGIDLSSIQLIFVDQEDNKDVFDNLSKNIEFTYIKYHHCSLSNARNIALQHVKGQFVGFPDDDCWYEPDTLQKALFYLQDGKYQGVTGKGTNEKGQLTSIFPEKADELTVEKRCAAISYTLFFKYCPELKFDEVMGVGSEYNIGAGEETDYLLTLMEKYAYRVYYDPSISIHHPTGAIYDNEKILKRAYSYARGAGYLTRKHNFSFIYKAKLFFRPLIGIFVNFIKMDMIRCRKSYLNLKGRIEGYFFKLTQ</sequence>
<accession>A0AAW5ULS2</accession>
<dbReference type="RefSeq" id="WP_217756549.1">
    <property type="nucleotide sequence ID" value="NZ_JAHOMZ010000041.1"/>
</dbReference>
<feature type="domain" description="Glycosyltransferase 2-like" evidence="1">
    <location>
        <begin position="6"/>
        <end position="128"/>
    </location>
</feature>
<dbReference type="AlphaFoldDB" id="A0AAW5ULS2"/>